<dbReference type="AlphaFoldDB" id="A0AAW9S9D6"/>
<evidence type="ECO:0000313" key="1">
    <source>
        <dbReference type="EMBL" id="MEN7547953.1"/>
    </source>
</evidence>
<gene>
    <name evidence="1" type="ORF">AAG747_08535</name>
</gene>
<dbReference type="RefSeq" id="WP_346820735.1">
    <property type="nucleotide sequence ID" value="NZ_JBDKWZ010000004.1"/>
</dbReference>
<dbReference type="Proteomes" id="UP001403385">
    <property type="component" value="Unassembled WGS sequence"/>
</dbReference>
<organism evidence="1 2">
    <name type="scientific">Rapidithrix thailandica</name>
    <dbReference type="NCBI Taxonomy" id="413964"/>
    <lineage>
        <taxon>Bacteria</taxon>
        <taxon>Pseudomonadati</taxon>
        <taxon>Bacteroidota</taxon>
        <taxon>Cytophagia</taxon>
        <taxon>Cytophagales</taxon>
        <taxon>Flammeovirgaceae</taxon>
        <taxon>Rapidithrix</taxon>
    </lineage>
</organism>
<protein>
    <submittedName>
        <fullName evidence="1">Uncharacterized protein</fullName>
    </submittedName>
</protein>
<name>A0AAW9S9D6_9BACT</name>
<sequence>MESVPFRIELYDGFAETRGILRLENESVFLEFETKDSFFGVIKSGVQSIDIPLKYLSSAHLAKSIFGNKIILHAHSLKAFEKFPSSSSGELKLGIKRKFKHQAENLVTNINLKISEERLKALSEDNGSSNQLEQ</sequence>
<comment type="caution">
    <text evidence="1">The sequence shown here is derived from an EMBL/GenBank/DDBJ whole genome shotgun (WGS) entry which is preliminary data.</text>
</comment>
<reference evidence="1 2" key="1">
    <citation type="submission" date="2024-04" db="EMBL/GenBank/DDBJ databases">
        <title>Novel genus in family Flammeovirgaceae.</title>
        <authorList>
            <person name="Nguyen T.H."/>
            <person name="Vuong T.Q."/>
            <person name="Le H."/>
            <person name="Kim S.-G."/>
        </authorList>
    </citation>
    <scope>NUCLEOTIDE SEQUENCE [LARGE SCALE GENOMIC DNA]</scope>
    <source>
        <strain evidence="1 2">JCM 23209</strain>
    </source>
</reference>
<dbReference type="EMBL" id="JBDKWZ010000004">
    <property type="protein sequence ID" value="MEN7547953.1"/>
    <property type="molecule type" value="Genomic_DNA"/>
</dbReference>
<accession>A0AAW9S9D6</accession>
<evidence type="ECO:0000313" key="2">
    <source>
        <dbReference type="Proteomes" id="UP001403385"/>
    </source>
</evidence>
<keyword evidence="2" id="KW-1185">Reference proteome</keyword>
<proteinExistence type="predicted"/>